<keyword evidence="2" id="KW-1185">Reference proteome</keyword>
<dbReference type="EMBL" id="JBBNAF010000002">
    <property type="protein sequence ID" value="KAK9162453.1"/>
    <property type="molecule type" value="Genomic_DNA"/>
</dbReference>
<name>A0AAP0L2J4_9MAGN</name>
<dbReference type="Proteomes" id="UP001420932">
    <property type="component" value="Unassembled WGS sequence"/>
</dbReference>
<reference evidence="1 2" key="1">
    <citation type="submission" date="2024-01" db="EMBL/GenBank/DDBJ databases">
        <title>Genome assemblies of Stephania.</title>
        <authorList>
            <person name="Yang L."/>
        </authorList>
    </citation>
    <scope>NUCLEOTIDE SEQUENCE [LARGE SCALE GENOMIC DNA]</scope>
    <source>
        <strain evidence="1">YNDBR</strain>
        <tissue evidence="1">Leaf</tissue>
    </source>
</reference>
<proteinExistence type="predicted"/>
<evidence type="ECO:0000313" key="1">
    <source>
        <dbReference type="EMBL" id="KAK9162453.1"/>
    </source>
</evidence>
<protein>
    <submittedName>
        <fullName evidence="1">Uncharacterized protein</fullName>
    </submittedName>
</protein>
<gene>
    <name evidence="1" type="ORF">Syun_003355</name>
</gene>
<sequence>MVSMQILFMKLYYFIDYYKADNSSQLYLHEATTYEIPYSFIQIICNNYNLLPNNP</sequence>
<dbReference type="AlphaFoldDB" id="A0AAP0L2J4"/>
<evidence type="ECO:0000313" key="2">
    <source>
        <dbReference type="Proteomes" id="UP001420932"/>
    </source>
</evidence>
<organism evidence="1 2">
    <name type="scientific">Stephania yunnanensis</name>
    <dbReference type="NCBI Taxonomy" id="152371"/>
    <lineage>
        <taxon>Eukaryota</taxon>
        <taxon>Viridiplantae</taxon>
        <taxon>Streptophyta</taxon>
        <taxon>Embryophyta</taxon>
        <taxon>Tracheophyta</taxon>
        <taxon>Spermatophyta</taxon>
        <taxon>Magnoliopsida</taxon>
        <taxon>Ranunculales</taxon>
        <taxon>Menispermaceae</taxon>
        <taxon>Menispermoideae</taxon>
        <taxon>Cissampelideae</taxon>
        <taxon>Stephania</taxon>
    </lineage>
</organism>
<comment type="caution">
    <text evidence="1">The sequence shown here is derived from an EMBL/GenBank/DDBJ whole genome shotgun (WGS) entry which is preliminary data.</text>
</comment>
<accession>A0AAP0L2J4</accession>